<feature type="transmembrane region" description="Helical" evidence="2">
    <location>
        <begin position="278"/>
        <end position="300"/>
    </location>
</feature>
<dbReference type="CDD" id="cd14939">
    <property type="entry name" value="7tmD_STE2"/>
    <property type="match status" value="1"/>
</dbReference>
<dbReference type="InterPro" id="IPR027458">
    <property type="entry name" value="STE2_TM1-TM2_sf"/>
</dbReference>
<reference evidence="3" key="1">
    <citation type="submission" date="2021-12" db="EMBL/GenBank/DDBJ databases">
        <title>Curvularia clavata genome.</title>
        <authorList>
            <person name="Cao Y."/>
        </authorList>
    </citation>
    <scope>NUCLEOTIDE SEQUENCE</scope>
    <source>
        <strain evidence="3">Yc1106</strain>
    </source>
</reference>
<evidence type="ECO:0000256" key="2">
    <source>
        <dbReference type="SAM" id="Phobius"/>
    </source>
</evidence>
<feature type="transmembrane region" description="Helical" evidence="2">
    <location>
        <begin position="249"/>
        <end position="272"/>
    </location>
</feature>
<dbReference type="GO" id="GO:0004932">
    <property type="term" value="F:mating-type factor pheromone receptor activity"/>
    <property type="evidence" value="ECO:0007669"/>
    <property type="project" value="InterPro"/>
</dbReference>
<feature type="transmembrane region" description="Helical" evidence="2">
    <location>
        <begin position="167"/>
        <end position="191"/>
    </location>
</feature>
<name>A0A9Q8Z833_CURCL</name>
<feature type="transmembrane region" description="Helical" evidence="2">
    <location>
        <begin position="84"/>
        <end position="106"/>
    </location>
</feature>
<dbReference type="PANTHER" id="PTHR28009:SF1">
    <property type="entry name" value="PHEROMONE ALPHA FACTOR RECEPTOR"/>
    <property type="match status" value="1"/>
</dbReference>
<organism evidence="3 4">
    <name type="scientific">Curvularia clavata</name>
    <dbReference type="NCBI Taxonomy" id="95742"/>
    <lineage>
        <taxon>Eukaryota</taxon>
        <taxon>Fungi</taxon>
        <taxon>Dikarya</taxon>
        <taxon>Ascomycota</taxon>
        <taxon>Pezizomycotina</taxon>
        <taxon>Dothideomycetes</taxon>
        <taxon>Pleosporomycetidae</taxon>
        <taxon>Pleosporales</taxon>
        <taxon>Pleosporineae</taxon>
        <taxon>Pleosporaceae</taxon>
        <taxon>Curvularia</taxon>
    </lineage>
</organism>
<feature type="transmembrane region" description="Helical" evidence="2">
    <location>
        <begin position="136"/>
        <end position="155"/>
    </location>
</feature>
<dbReference type="PANTHER" id="PTHR28009">
    <property type="entry name" value="PHEROMONE ALPHA FACTOR RECEPTOR"/>
    <property type="match status" value="1"/>
</dbReference>
<accession>A0A9Q8Z833</accession>
<evidence type="ECO:0000313" key="4">
    <source>
        <dbReference type="Proteomes" id="UP001056012"/>
    </source>
</evidence>
<evidence type="ECO:0000313" key="3">
    <source>
        <dbReference type="EMBL" id="USP78161.1"/>
    </source>
</evidence>
<dbReference type="PRINTS" id="PR00250">
    <property type="entry name" value="GPCRSTE2"/>
</dbReference>
<dbReference type="GO" id="GO:0000750">
    <property type="term" value="P:pheromone-dependent signal transduction involved in conjugation with cellular fusion"/>
    <property type="evidence" value="ECO:0007669"/>
    <property type="project" value="TreeGrafter"/>
</dbReference>
<dbReference type="Gene3D" id="1.10.287.920">
    <property type="entry name" value="Pheromone alpha factor receptor"/>
    <property type="match status" value="1"/>
</dbReference>
<sequence length="391" mass="43716">MDVPPEHVQVPLNFDPWRQDLNVTVPDGQGGWVIVTRNMMDLDQYRYYGFRLAISYGTGFGASLMLFLILLLMTKPDRRKSFVFVLNTTCVLLNAIRCLLFCAWVTGNFYNPYSVLAQDWSHITKRDFGTQITTNVLGILVNALIFASLGLQVWIACVTTSALQRNVIMAVTTIMASVSFGYRVAAVYYNIRLTLSYQNGDSIEELVSLSYILQAVAIWLYSCVFTFKLGCAIIQRRRLNMPQFGPMQVVFIMGCQTMLIPAIVSTLQFRFATVLPEIIGHVLTVVCIFLPLSAIWAGVVSDQQVASRNSNARQRFIRNDLYVAESASAAGGSSTAFDRSRQMSVWSDTKSKDMDGIPLNSSEPNHKSRNSIGIRIDRNFDVSRGDAADQV</sequence>
<feature type="transmembrane region" description="Helical" evidence="2">
    <location>
        <begin position="48"/>
        <end position="72"/>
    </location>
</feature>
<keyword evidence="2" id="KW-0472">Membrane</keyword>
<protein>
    <recommendedName>
        <fullName evidence="5">Pheromone alpha factor receptor</fullName>
    </recommendedName>
</protein>
<proteinExistence type="predicted"/>
<dbReference type="OrthoDB" id="5402633at2759"/>
<keyword evidence="2" id="KW-0812">Transmembrane</keyword>
<feature type="transmembrane region" description="Helical" evidence="2">
    <location>
        <begin position="211"/>
        <end position="229"/>
    </location>
</feature>
<dbReference type="EMBL" id="CP089277">
    <property type="protein sequence ID" value="USP78161.1"/>
    <property type="molecule type" value="Genomic_DNA"/>
</dbReference>
<dbReference type="VEuPathDB" id="FungiDB:yc1106_05435"/>
<dbReference type="Pfam" id="PF02116">
    <property type="entry name" value="STE2"/>
    <property type="match status" value="1"/>
</dbReference>
<dbReference type="InterPro" id="IPR000366">
    <property type="entry name" value="GPCR_STE2"/>
</dbReference>
<dbReference type="AlphaFoldDB" id="A0A9Q8Z833"/>
<keyword evidence="2" id="KW-1133">Transmembrane helix</keyword>
<dbReference type="GO" id="GO:0038038">
    <property type="term" value="C:G protein-coupled receptor homodimeric complex"/>
    <property type="evidence" value="ECO:0007669"/>
    <property type="project" value="TreeGrafter"/>
</dbReference>
<feature type="region of interest" description="Disordered" evidence="1">
    <location>
        <begin position="347"/>
        <end position="372"/>
    </location>
</feature>
<gene>
    <name evidence="3" type="ORF">yc1106_05435</name>
</gene>
<keyword evidence="4" id="KW-1185">Reference proteome</keyword>
<dbReference type="Proteomes" id="UP001056012">
    <property type="component" value="Chromosome 4"/>
</dbReference>
<evidence type="ECO:0008006" key="5">
    <source>
        <dbReference type="Google" id="ProtNLM"/>
    </source>
</evidence>
<evidence type="ECO:0000256" key="1">
    <source>
        <dbReference type="SAM" id="MobiDB-lite"/>
    </source>
</evidence>